<dbReference type="InterPro" id="IPR000642">
    <property type="entry name" value="Peptidase_M41"/>
</dbReference>
<dbReference type="Gene3D" id="1.20.58.760">
    <property type="entry name" value="Peptidase M41"/>
    <property type="match status" value="1"/>
</dbReference>
<proteinExistence type="predicted"/>
<feature type="domain" description="AAA+ ATPase" evidence="2">
    <location>
        <begin position="262"/>
        <end position="401"/>
    </location>
</feature>
<comment type="caution">
    <text evidence="3">The sequence shown here is derived from an EMBL/GenBank/DDBJ whole genome shotgun (WGS) entry which is preliminary data.</text>
</comment>
<dbReference type="Pfam" id="PF00004">
    <property type="entry name" value="AAA"/>
    <property type="match status" value="1"/>
</dbReference>
<accession>A0A8J7UI49</accession>
<evidence type="ECO:0000313" key="3">
    <source>
        <dbReference type="EMBL" id="MBP0439894.1"/>
    </source>
</evidence>
<dbReference type="GO" id="GO:0030163">
    <property type="term" value="P:protein catabolic process"/>
    <property type="evidence" value="ECO:0007669"/>
    <property type="project" value="TreeGrafter"/>
</dbReference>
<dbReference type="PANTHER" id="PTHR23076">
    <property type="entry name" value="METALLOPROTEASE M41 FTSH"/>
    <property type="match status" value="1"/>
</dbReference>
<dbReference type="GO" id="GO:0004176">
    <property type="term" value="F:ATP-dependent peptidase activity"/>
    <property type="evidence" value="ECO:0007669"/>
    <property type="project" value="InterPro"/>
</dbReference>
<dbReference type="GO" id="GO:0004222">
    <property type="term" value="F:metalloendopeptidase activity"/>
    <property type="evidence" value="ECO:0007669"/>
    <property type="project" value="InterPro"/>
</dbReference>
<feature type="region of interest" description="Disordered" evidence="1">
    <location>
        <begin position="753"/>
        <end position="779"/>
    </location>
</feature>
<keyword evidence="4" id="KW-1185">Reference proteome</keyword>
<dbReference type="InterPro" id="IPR027417">
    <property type="entry name" value="P-loop_NTPase"/>
</dbReference>
<evidence type="ECO:0000259" key="2">
    <source>
        <dbReference type="SMART" id="SM00382"/>
    </source>
</evidence>
<dbReference type="InterPro" id="IPR003593">
    <property type="entry name" value="AAA+_ATPase"/>
</dbReference>
<dbReference type="SUPFAM" id="SSF140990">
    <property type="entry name" value="FtsH protease domain-like"/>
    <property type="match status" value="1"/>
</dbReference>
<gene>
    <name evidence="3" type="ORF">J5Y06_14645</name>
</gene>
<dbReference type="GO" id="GO:0005524">
    <property type="term" value="F:ATP binding"/>
    <property type="evidence" value="ECO:0007669"/>
    <property type="project" value="InterPro"/>
</dbReference>
<dbReference type="GO" id="GO:0016887">
    <property type="term" value="F:ATP hydrolysis activity"/>
    <property type="evidence" value="ECO:0007669"/>
    <property type="project" value="InterPro"/>
</dbReference>
<organism evidence="3 4">
    <name type="scientific">Tianweitania sediminis</name>
    <dbReference type="NCBI Taxonomy" id="1502156"/>
    <lineage>
        <taxon>Bacteria</taxon>
        <taxon>Pseudomonadati</taxon>
        <taxon>Pseudomonadota</taxon>
        <taxon>Alphaproteobacteria</taxon>
        <taxon>Hyphomicrobiales</taxon>
        <taxon>Phyllobacteriaceae</taxon>
        <taxon>Tianweitania</taxon>
    </lineage>
</organism>
<dbReference type="Gene3D" id="3.40.50.300">
    <property type="entry name" value="P-loop containing nucleotide triphosphate hydrolases"/>
    <property type="match status" value="1"/>
</dbReference>
<dbReference type="Gene3D" id="1.10.8.60">
    <property type="match status" value="1"/>
</dbReference>
<dbReference type="PANTHER" id="PTHR23076:SF97">
    <property type="entry name" value="ATP-DEPENDENT ZINC METALLOPROTEASE YME1L1"/>
    <property type="match status" value="1"/>
</dbReference>
<dbReference type="InterPro" id="IPR003959">
    <property type="entry name" value="ATPase_AAA_core"/>
</dbReference>
<reference evidence="3" key="1">
    <citation type="submission" date="2021-03" db="EMBL/GenBank/DDBJ databases">
        <title>Genome sequencing and assembly of Tianweitania sediminis.</title>
        <authorList>
            <person name="Chhetri G."/>
        </authorList>
    </citation>
    <scope>NUCLEOTIDE SEQUENCE</scope>
    <source>
        <strain evidence="3">Z8</strain>
    </source>
</reference>
<dbReference type="SMART" id="SM00382">
    <property type="entry name" value="AAA"/>
    <property type="match status" value="1"/>
</dbReference>
<evidence type="ECO:0000256" key="1">
    <source>
        <dbReference type="SAM" id="MobiDB-lite"/>
    </source>
</evidence>
<evidence type="ECO:0000313" key="4">
    <source>
        <dbReference type="Proteomes" id="UP000666240"/>
    </source>
</evidence>
<dbReference type="AlphaFoldDB" id="A0A8J7UI49"/>
<name>A0A8J7UI49_9HYPH</name>
<dbReference type="EMBL" id="JAGIYY010000004">
    <property type="protein sequence ID" value="MBP0439894.1"/>
    <property type="molecule type" value="Genomic_DNA"/>
</dbReference>
<dbReference type="InterPro" id="IPR037219">
    <property type="entry name" value="Peptidase_M41-like"/>
</dbReference>
<dbReference type="Proteomes" id="UP000666240">
    <property type="component" value="Unassembled WGS sequence"/>
</dbReference>
<dbReference type="GO" id="GO:0005886">
    <property type="term" value="C:plasma membrane"/>
    <property type="evidence" value="ECO:0007669"/>
    <property type="project" value="TreeGrafter"/>
</dbReference>
<protein>
    <submittedName>
        <fullName evidence="3">AAA family ATPase</fullName>
    </submittedName>
</protein>
<sequence length="779" mass="84883">MPKDPLVKKRRLNDLSSADDLDDSSFQAAVEEVARPRRSGPQMPKLQRFADYVAACALVRALRPFHGWHEDGTPIVVAVVIPAGWRSYFKAALQGFLRPTFASQGDIFFLDSKDRARIRDESFRQALKRTRLIVVTEDASLLPADFEIAADGVVTVDGVDPRHVHAAAHRNLGARLTEAQARKAAAAPVERLVAFRKGRRVTESFRRLEMPVAEEEAPAERPAAPLPTLDDLHGLGEAGTWGRELAIDLADWQAGRIGWADVDRGILLSGPPGTGKTTFAGALARTCGVHLVVGSIGRWQAKGHLGDMLKAMRAAFDEANKHAPSIVFIDEVDAIGDRETFDPRDVNYCSQVVAALLECIDGADSREGVVVVGACNHPSRLDAALIRPGRLDRHVHIPLPDAEGREGILRWHLGGALPDADLSGLAGRTEGWSGAALEQIVRSGRRTARRARRDMVLDDLSGELPSMVPIQPVLVWRSCVHEAGHAVVGEALEWRVRSAMVVSEIPSGEREWKAGGVAFENDDTHSSTRAMYLDRIVRALSGSAAEEVFFGDRADGAGGTETSDLARATTYASIMEASVGLGQGLAYLGAFDSDIARLVRVDFSLRRRVDEVLAACLERARGIVQERREDVERVAEALRARGRLSGDEVRELLDRQPRLLLVSQRAAEEGVILASASAIQPNLSSSSFHDDLDGRRIDPERQRQAALGLHDGQRSLAVLFLSRLLDRLARLRLHVRAAVQPLRVDGRVVEARAGADERDRSATSFSSSDSQMPRPTGSV</sequence>
<dbReference type="RefSeq" id="WP_209335912.1">
    <property type="nucleotide sequence ID" value="NZ_JAGIYY010000004.1"/>
</dbReference>
<dbReference type="SUPFAM" id="SSF52540">
    <property type="entry name" value="P-loop containing nucleoside triphosphate hydrolases"/>
    <property type="match status" value="1"/>
</dbReference>
<dbReference type="Pfam" id="PF01434">
    <property type="entry name" value="Peptidase_M41"/>
    <property type="match status" value="1"/>
</dbReference>
<dbReference type="GO" id="GO:0006508">
    <property type="term" value="P:proteolysis"/>
    <property type="evidence" value="ECO:0007669"/>
    <property type="project" value="InterPro"/>
</dbReference>
<dbReference type="CDD" id="cd19481">
    <property type="entry name" value="RecA-like_protease"/>
    <property type="match status" value="1"/>
</dbReference>